<organism evidence="12 13">
    <name type="scientific">Pseudoclavibacter albus</name>
    <dbReference type="NCBI Taxonomy" id="272241"/>
    <lineage>
        <taxon>Bacteria</taxon>
        <taxon>Bacillati</taxon>
        <taxon>Actinomycetota</taxon>
        <taxon>Actinomycetes</taxon>
        <taxon>Micrococcales</taxon>
        <taxon>Microbacteriaceae</taxon>
        <taxon>Pseudoclavibacter</taxon>
    </lineage>
</organism>
<evidence type="ECO:0000256" key="6">
    <source>
        <dbReference type="ARBA" id="ARBA00022692"/>
    </source>
</evidence>
<evidence type="ECO:0000256" key="4">
    <source>
        <dbReference type="ARBA" id="ARBA00022475"/>
    </source>
</evidence>
<protein>
    <recommendedName>
        <fullName evidence="10">Transport permease protein</fullName>
    </recommendedName>
</protein>
<keyword evidence="8 10" id="KW-0472">Membrane</keyword>
<comment type="subcellular location">
    <subcellularLocation>
        <location evidence="1">Cell inner membrane</location>
        <topology evidence="1">Multi-pass membrane protein</topology>
    </subcellularLocation>
    <subcellularLocation>
        <location evidence="10">Cell membrane</location>
        <topology evidence="10">Multi-pass membrane protein</topology>
    </subcellularLocation>
</comment>
<comment type="caution">
    <text evidence="12">The sequence shown here is derived from an EMBL/GenBank/DDBJ whole genome shotgun (WGS) entry which is preliminary data.</text>
</comment>
<evidence type="ECO:0000256" key="9">
    <source>
        <dbReference type="ARBA" id="ARBA00023251"/>
    </source>
</evidence>
<evidence type="ECO:0000256" key="2">
    <source>
        <dbReference type="ARBA" id="ARBA00007783"/>
    </source>
</evidence>
<keyword evidence="3 10" id="KW-0813">Transport</keyword>
<evidence type="ECO:0000313" key="13">
    <source>
        <dbReference type="Proteomes" id="UP001525379"/>
    </source>
</evidence>
<evidence type="ECO:0000256" key="1">
    <source>
        <dbReference type="ARBA" id="ARBA00004429"/>
    </source>
</evidence>
<gene>
    <name evidence="12" type="ORF">M3D15_06050</name>
</gene>
<evidence type="ECO:0000256" key="10">
    <source>
        <dbReference type="RuleBase" id="RU361157"/>
    </source>
</evidence>
<name>A0ABT2HX44_9MICO</name>
<dbReference type="InterPro" id="IPR047817">
    <property type="entry name" value="ABC2_TM_bact-type"/>
</dbReference>
<sequence length="334" mass="37912">MGRPDTPDRFFRGDVELGEGLFPGQAMHARKKGDRRYERLRARLMESEFALEVETQFGALDRLKPAGGRLPLGPYLEALWRRRHFIWRDVKSRVRTSNANERLGSLWLVLRPLLDAAFYGLIFGLVLNAGRGTENFVAFILIGIFMFQLTNAAISQSSGVIRHQRALIRAFSFPRAAIPVSLVIRQLLEAAPGFAVMLVLIWAIPPHEQPTLLWLLFPVLLAIQSLLNLGIALGLARFGHAVPDLGQFVSFVGRILLYASGVIFPIDRFVNHPMAHFIVELNPIYQFIDSYRMILMQGTFPPPERWMTLLAWSLGTLLVGFLVFWLKEESYGRE</sequence>
<proteinExistence type="inferred from homology"/>
<keyword evidence="13" id="KW-1185">Reference proteome</keyword>
<comment type="similarity">
    <text evidence="2 10">Belongs to the ABC-2 integral membrane protein family.</text>
</comment>
<feature type="transmembrane region" description="Helical" evidence="10">
    <location>
        <begin position="108"/>
        <end position="130"/>
    </location>
</feature>
<keyword evidence="9" id="KW-0046">Antibiotic resistance</keyword>
<reference evidence="12 13" key="1">
    <citation type="submission" date="2022-04" db="EMBL/GenBank/DDBJ databases">
        <title>Human microbiome associated bacterial genomes.</title>
        <authorList>
            <person name="Sandstrom S."/>
            <person name="Salamzade R."/>
            <person name="Kalan L.R."/>
        </authorList>
    </citation>
    <scope>NUCLEOTIDE SEQUENCE [LARGE SCALE GENOMIC DNA]</scope>
    <source>
        <strain evidence="13">p3-SID1799</strain>
    </source>
</reference>
<feature type="transmembrane region" description="Helical" evidence="10">
    <location>
        <begin position="136"/>
        <end position="161"/>
    </location>
</feature>
<dbReference type="PRINTS" id="PR00164">
    <property type="entry name" value="ABC2TRNSPORT"/>
</dbReference>
<keyword evidence="4 10" id="KW-1003">Cell membrane</keyword>
<dbReference type="PANTHER" id="PTHR30413:SF8">
    <property type="entry name" value="TRANSPORT PERMEASE PROTEIN"/>
    <property type="match status" value="1"/>
</dbReference>
<evidence type="ECO:0000256" key="3">
    <source>
        <dbReference type="ARBA" id="ARBA00022448"/>
    </source>
</evidence>
<feature type="transmembrane region" description="Helical" evidence="10">
    <location>
        <begin position="306"/>
        <end position="326"/>
    </location>
</feature>
<keyword evidence="7 10" id="KW-1133">Transmembrane helix</keyword>
<dbReference type="Proteomes" id="UP001525379">
    <property type="component" value="Unassembled WGS sequence"/>
</dbReference>
<dbReference type="Pfam" id="PF01061">
    <property type="entry name" value="ABC2_membrane"/>
    <property type="match status" value="1"/>
</dbReference>
<dbReference type="EMBL" id="JALXSQ010000019">
    <property type="protein sequence ID" value="MCT2042891.1"/>
    <property type="molecule type" value="Genomic_DNA"/>
</dbReference>
<dbReference type="InterPro" id="IPR000412">
    <property type="entry name" value="ABC_2_transport"/>
</dbReference>
<dbReference type="InterPro" id="IPR013525">
    <property type="entry name" value="ABC2_TM"/>
</dbReference>
<accession>A0ABT2HX44</accession>
<dbReference type="RefSeq" id="WP_260104226.1">
    <property type="nucleotide sequence ID" value="NZ_JALXSQ010000019.1"/>
</dbReference>
<keyword evidence="6 10" id="KW-0812">Transmembrane</keyword>
<feature type="domain" description="ABC transmembrane type-2" evidence="11">
    <location>
        <begin position="103"/>
        <end position="327"/>
    </location>
</feature>
<evidence type="ECO:0000313" key="12">
    <source>
        <dbReference type="EMBL" id="MCT2042891.1"/>
    </source>
</evidence>
<evidence type="ECO:0000256" key="7">
    <source>
        <dbReference type="ARBA" id="ARBA00022989"/>
    </source>
</evidence>
<evidence type="ECO:0000259" key="11">
    <source>
        <dbReference type="PROSITE" id="PS51012"/>
    </source>
</evidence>
<feature type="transmembrane region" description="Helical" evidence="10">
    <location>
        <begin position="182"/>
        <end position="205"/>
    </location>
</feature>
<evidence type="ECO:0000256" key="5">
    <source>
        <dbReference type="ARBA" id="ARBA00022519"/>
    </source>
</evidence>
<feature type="transmembrane region" description="Helical" evidence="10">
    <location>
        <begin position="211"/>
        <end position="236"/>
    </location>
</feature>
<evidence type="ECO:0000256" key="8">
    <source>
        <dbReference type="ARBA" id="ARBA00023136"/>
    </source>
</evidence>
<feature type="transmembrane region" description="Helical" evidence="10">
    <location>
        <begin position="248"/>
        <end position="266"/>
    </location>
</feature>
<dbReference type="PANTHER" id="PTHR30413">
    <property type="entry name" value="INNER MEMBRANE TRANSPORT PERMEASE"/>
    <property type="match status" value="1"/>
</dbReference>
<keyword evidence="5" id="KW-0997">Cell inner membrane</keyword>
<dbReference type="PROSITE" id="PS51012">
    <property type="entry name" value="ABC_TM2"/>
    <property type="match status" value="1"/>
</dbReference>